<dbReference type="SUPFAM" id="SSF52540">
    <property type="entry name" value="P-loop containing nucleoside triphosphate hydrolases"/>
    <property type="match status" value="1"/>
</dbReference>
<dbReference type="PANTHER" id="PTHR43158">
    <property type="entry name" value="SKFA PEPTIDE EXPORT ATP-BINDING PROTEIN SKFE"/>
    <property type="match status" value="1"/>
</dbReference>
<keyword evidence="2 4" id="KW-0067">ATP-binding</keyword>
<dbReference type="SMART" id="SM00382">
    <property type="entry name" value="AAA"/>
    <property type="match status" value="1"/>
</dbReference>
<evidence type="ECO:0000313" key="5">
    <source>
        <dbReference type="Proteomes" id="UP000460287"/>
    </source>
</evidence>
<dbReference type="EMBL" id="VULX01000009">
    <property type="protein sequence ID" value="MSR91329.1"/>
    <property type="molecule type" value="Genomic_DNA"/>
</dbReference>
<dbReference type="GO" id="GO:0005524">
    <property type="term" value="F:ATP binding"/>
    <property type="evidence" value="ECO:0007669"/>
    <property type="project" value="UniProtKB-KW"/>
</dbReference>
<feature type="domain" description="ABC transporter" evidence="3">
    <location>
        <begin position="2"/>
        <end position="227"/>
    </location>
</feature>
<dbReference type="GO" id="GO:0016887">
    <property type="term" value="F:ATP hydrolysis activity"/>
    <property type="evidence" value="ECO:0007669"/>
    <property type="project" value="InterPro"/>
</dbReference>
<evidence type="ECO:0000259" key="3">
    <source>
        <dbReference type="PROSITE" id="PS50893"/>
    </source>
</evidence>
<organism evidence="4 5">
    <name type="scientific">Inconstantimicrobium porci</name>
    <dbReference type="NCBI Taxonomy" id="2652291"/>
    <lineage>
        <taxon>Bacteria</taxon>
        <taxon>Bacillati</taxon>
        <taxon>Bacillota</taxon>
        <taxon>Clostridia</taxon>
        <taxon>Eubacteriales</taxon>
        <taxon>Clostridiaceae</taxon>
        <taxon>Inconstantimicrobium</taxon>
    </lineage>
</organism>
<dbReference type="PANTHER" id="PTHR43158:SF10">
    <property type="entry name" value="ABC TRANSPORTER ATP-BINDING PROTEIN YTRB"/>
    <property type="match status" value="1"/>
</dbReference>
<evidence type="ECO:0000313" key="4">
    <source>
        <dbReference type="EMBL" id="MSR91329.1"/>
    </source>
</evidence>
<dbReference type="CDD" id="cd03230">
    <property type="entry name" value="ABC_DR_subfamily_A"/>
    <property type="match status" value="1"/>
</dbReference>
<keyword evidence="5" id="KW-1185">Reference proteome</keyword>
<comment type="caution">
    <text evidence="4">The sequence shown here is derived from an EMBL/GenBank/DDBJ whole genome shotgun (WGS) entry which is preliminary data.</text>
</comment>
<evidence type="ECO:0000256" key="1">
    <source>
        <dbReference type="ARBA" id="ARBA00022741"/>
    </source>
</evidence>
<dbReference type="PROSITE" id="PS50893">
    <property type="entry name" value="ABC_TRANSPORTER_2"/>
    <property type="match status" value="1"/>
</dbReference>
<reference evidence="4 5" key="1">
    <citation type="submission" date="2019-08" db="EMBL/GenBank/DDBJ databases">
        <title>In-depth cultivation of the pig gut microbiome towards novel bacterial diversity and tailored functional studies.</title>
        <authorList>
            <person name="Wylensek D."/>
            <person name="Hitch T.C.A."/>
            <person name="Clavel T."/>
        </authorList>
    </citation>
    <scope>NUCLEOTIDE SEQUENCE [LARGE SCALE GENOMIC DNA]</scope>
    <source>
        <strain evidence="4 5">WCA-383-APC-5B</strain>
    </source>
</reference>
<accession>A0A7X2MYC4</accession>
<dbReference type="RefSeq" id="WP_154531219.1">
    <property type="nucleotide sequence ID" value="NZ_JAQXTV010000109.1"/>
</dbReference>
<protein>
    <submittedName>
        <fullName evidence="4">ABC transporter ATP-binding protein</fullName>
    </submittedName>
</protein>
<evidence type="ECO:0000256" key="2">
    <source>
        <dbReference type="ARBA" id="ARBA00022840"/>
    </source>
</evidence>
<gene>
    <name evidence="4" type="ORF">FYJ33_07860</name>
</gene>
<dbReference type="InterPro" id="IPR027417">
    <property type="entry name" value="P-loop_NTPase"/>
</dbReference>
<dbReference type="InterPro" id="IPR003439">
    <property type="entry name" value="ABC_transporter-like_ATP-bd"/>
</dbReference>
<keyword evidence="1" id="KW-0547">Nucleotide-binding</keyword>
<dbReference type="Gene3D" id="3.40.50.300">
    <property type="entry name" value="P-loop containing nucleotide triphosphate hydrolases"/>
    <property type="match status" value="1"/>
</dbReference>
<dbReference type="Pfam" id="PF00005">
    <property type="entry name" value="ABC_tran"/>
    <property type="match status" value="1"/>
</dbReference>
<dbReference type="AlphaFoldDB" id="A0A7X2MYC4"/>
<sequence>MIEVMKLNKSLDGKPIIKDINFKISTGNIVGLVGPNGAGKSTLLRNMVDIYTPDSGKVIIDGQDIRDNISLKSTIGYVPDKNEYFNKEKVRNVIKYYKLAYDTFDENRFAELNGSFNIPLNQKVEKLSKGNISRLMFMLALSFRPKVLILDEPTSGLDPIAKRKFLKILVSDVSERETTVLISSHNLADLESICDHILFIDNGEIVKDNSLDTLKTTMKKIQVIFKDNAPANFEKWPCFLNVSHVGKSYSIVTNNFNEDLVDKLRENGALFIEELDLSLEDMLVYTVDKNLI</sequence>
<dbReference type="Proteomes" id="UP000460287">
    <property type="component" value="Unassembled WGS sequence"/>
</dbReference>
<proteinExistence type="predicted"/>
<dbReference type="InterPro" id="IPR003593">
    <property type="entry name" value="AAA+_ATPase"/>
</dbReference>
<name>A0A7X2MYC4_9CLOT</name>